<dbReference type="InterPro" id="IPR051085">
    <property type="entry name" value="MB_O-acyltransferase"/>
</dbReference>
<evidence type="ECO:0000256" key="6">
    <source>
        <dbReference type="ARBA" id="ARBA00022989"/>
    </source>
</evidence>
<feature type="transmembrane region" description="Helical" evidence="10">
    <location>
        <begin position="148"/>
        <end position="168"/>
    </location>
</feature>
<keyword evidence="5 10" id="KW-0812">Transmembrane</keyword>
<dbReference type="GO" id="GO:0005886">
    <property type="term" value="C:plasma membrane"/>
    <property type="evidence" value="ECO:0007669"/>
    <property type="project" value="UniProtKB-SubCell"/>
</dbReference>
<dbReference type="PIRSF" id="PIRSF016636">
    <property type="entry name" value="AlgI_DltB"/>
    <property type="match status" value="1"/>
</dbReference>
<dbReference type="EMBL" id="JAAIWM010000003">
    <property type="protein sequence ID" value="NEY72362.1"/>
    <property type="molecule type" value="Genomic_DNA"/>
</dbReference>
<evidence type="ECO:0000256" key="10">
    <source>
        <dbReference type="SAM" id="Phobius"/>
    </source>
</evidence>
<evidence type="ECO:0000256" key="3">
    <source>
        <dbReference type="ARBA" id="ARBA00022475"/>
    </source>
</evidence>
<evidence type="ECO:0000256" key="7">
    <source>
        <dbReference type="ARBA" id="ARBA00023136"/>
    </source>
</evidence>
<accession>A0A6M0Q7P1</accession>
<dbReference type="Proteomes" id="UP000481043">
    <property type="component" value="Unassembled WGS sequence"/>
</dbReference>
<feature type="transmembrane region" description="Helical" evidence="10">
    <location>
        <begin position="6"/>
        <end position="22"/>
    </location>
</feature>
<dbReference type="PANTHER" id="PTHR13285">
    <property type="entry name" value="ACYLTRANSFERASE"/>
    <property type="match status" value="1"/>
</dbReference>
<keyword evidence="7 9" id="KW-0472">Membrane</keyword>
<dbReference type="InterPro" id="IPR028362">
    <property type="entry name" value="AlgI"/>
</dbReference>
<dbReference type="InterPro" id="IPR004299">
    <property type="entry name" value="MBOAT_fam"/>
</dbReference>
<dbReference type="InterPro" id="IPR024194">
    <property type="entry name" value="Ac/AlaTfrase_AlgI/DltB"/>
</dbReference>
<dbReference type="RefSeq" id="WP_163179809.1">
    <property type="nucleotide sequence ID" value="NZ_JAAIWM010000003.1"/>
</dbReference>
<evidence type="ECO:0000256" key="2">
    <source>
        <dbReference type="ARBA" id="ARBA00010323"/>
    </source>
</evidence>
<protein>
    <submittedName>
        <fullName evidence="11">MBOAT family protein</fullName>
    </submittedName>
</protein>
<dbReference type="PIRSF" id="PIRSF500217">
    <property type="entry name" value="AlgI"/>
    <property type="match status" value="1"/>
</dbReference>
<comment type="caution">
    <text evidence="11">The sequence shown here is derived from an EMBL/GenBank/DDBJ whole genome shotgun (WGS) entry which is preliminary data.</text>
</comment>
<feature type="transmembrane region" description="Helical" evidence="10">
    <location>
        <begin position="400"/>
        <end position="420"/>
    </location>
</feature>
<keyword evidence="4 9" id="KW-0808">Transferase</keyword>
<evidence type="ECO:0000256" key="4">
    <source>
        <dbReference type="ARBA" id="ARBA00022679"/>
    </source>
</evidence>
<feature type="transmembrane region" description="Helical" evidence="10">
    <location>
        <begin position="441"/>
        <end position="462"/>
    </location>
</feature>
<keyword evidence="8 9" id="KW-0012">Acyltransferase</keyword>
<dbReference type="PANTHER" id="PTHR13285:SF23">
    <property type="entry name" value="TEICHOIC ACID D-ALANYLTRANSFERASE"/>
    <property type="match status" value="1"/>
</dbReference>
<feature type="transmembrane region" description="Helical" evidence="10">
    <location>
        <begin position="79"/>
        <end position="98"/>
    </location>
</feature>
<keyword evidence="6 10" id="KW-1133">Transmembrane helix</keyword>
<sequence>MLFSSIVFLFYFFPIVLLLYFATKFSRTLQNLVLLFSSLVFYAWGEPRFVVVMVGSILVNYVFGILIDRTRSNHKLMKTFLVLAIVVNVGNLFIFKYLTFVFENINSNFSIYLPVPEILLPIGISFFTFQAMSYVIDVFRGTASVQKNIFNLGLYIALFPQLIAGPIVRYTTISKQIMERRETSTKFAVGCCRFLTGLAKKILLANNMAIVADHIFTMSANEPIPVMLAWVGAIAYTLQIYFDFSAYSDMAIGLGLMFGFEFEENFNYPYMSKSITEFWRRWHISLGSWFRDYVYIPLGGSRVRNTDLLIRNLLIVWVLTGVWHGAEWTFVAWGLLNFAFIAFEKLVNFNEIKRFNVLKHVYAMFFIVLGWVIFRAANLPEAGQYISSMFGASGHFWSDIAVMFIREYWIFFSFAIILSQPISRRVNRIVVDHQFPLVTKVVTYSYPLVITCLFLICVMYLVKGSYNPFIYFNF</sequence>
<evidence type="ECO:0000256" key="5">
    <source>
        <dbReference type="ARBA" id="ARBA00022692"/>
    </source>
</evidence>
<evidence type="ECO:0000313" key="11">
    <source>
        <dbReference type="EMBL" id="NEY72362.1"/>
    </source>
</evidence>
<feature type="transmembrane region" description="Helical" evidence="10">
    <location>
        <begin position="361"/>
        <end position="380"/>
    </location>
</feature>
<proteinExistence type="inferred from homology"/>
<name>A0A6M0Q7P1_9BACI</name>
<dbReference type="Pfam" id="PF03062">
    <property type="entry name" value="MBOAT"/>
    <property type="match status" value="1"/>
</dbReference>
<dbReference type="AlphaFoldDB" id="A0A6M0Q7P1"/>
<comment type="subcellular location">
    <subcellularLocation>
        <location evidence="1">Cell membrane</location>
        <topology evidence="1">Multi-pass membrane protein</topology>
    </subcellularLocation>
</comment>
<dbReference type="GO" id="GO:0016746">
    <property type="term" value="F:acyltransferase activity"/>
    <property type="evidence" value="ECO:0007669"/>
    <property type="project" value="UniProtKB-KW"/>
</dbReference>
<reference evidence="11 12" key="1">
    <citation type="submission" date="2020-02" db="EMBL/GenBank/DDBJ databases">
        <title>Bacillus aquiflavi sp. nov., isolated from yellow water of strong flavor Chinese baijiu in Yibin region of China.</title>
        <authorList>
            <person name="Xie J."/>
        </authorList>
    </citation>
    <scope>NUCLEOTIDE SEQUENCE [LARGE SCALE GENOMIC DNA]</scope>
    <source>
        <strain evidence="11 12">SA4</strain>
    </source>
</reference>
<organism evidence="11 12">
    <name type="scientific">Bacillus mesophilus</name>
    <dbReference type="NCBI Taxonomy" id="1808955"/>
    <lineage>
        <taxon>Bacteria</taxon>
        <taxon>Bacillati</taxon>
        <taxon>Bacillota</taxon>
        <taxon>Bacilli</taxon>
        <taxon>Bacillales</taxon>
        <taxon>Bacillaceae</taxon>
        <taxon>Bacillus</taxon>
    </lineage>
</organism>
<evidence type="ECO:0000256" key="8">
    <source>
        <dbReference type="ARBA" id="ARBA00023315"/>
    </source>
</evidence>
<feature type="transmembrane region" description="Helical" evidence="10">
    <location>
        <begin position="50"/>
        <end position="67"/>
    </location>
</feature>
<evidence type="ECO:0000313" key="12">
    <source>
        <dbReference type="Proteomes" id="UP000481043"/>
    </source>
</evidence>
<dbReference type="GO" id="GO:0042121">
    <property type="term" value="P:alginic acid biosynthetic process"/>
    <property type="evidence" value="ECO:0007669"/>
    <property type="project" value="InterPro"/>
</dbReference>
<evidence type="ECO:0000256" key="1">
    <source>
        <dbReference type="ARBA" id="ARBA00004651"/>
    </source>
</evidence>
<feature type="transmembrane region" description="Helical" evidence="10">
    <location>
        <begin position="330"/>
        <end position="349"/>
    </location>
</feature>
<feature type="transmembrane region" description="Helical" evidence="10">
    <location>
        <begin position="308"/>
        <end position="324"/>
    </location>
</feature>
<feature type="transmembrane region" description="Helical" evidence="10">
    <location>
        <begin position="224"/>
        <end position="242"/>
    </location>
</feature>
<comment type="similarity">
    <text evidence="2 9">Belongs to the membrane-bound acyltransferase family.</text>
</comment>
<keyword evidence="3 9" id="KW-1003">Cell membrane</keyword>
<evidence type="ECO:0000256" key="9">
    <source>
        <dbReference type="PIRNR" id="PIRNR016636"/>
    </source>
</evidence>
<keyword evidence="12" id="KW-1185">Reference proteome</keyword>
<gene>
    <name evidence="11" type="ORF">G4D63_11555</name>
</gene>
<feature type="transmembrane region" description="Helical" evidence="10">
    <location>
        <begin position="118"/>
        <end position="136"/>
    </location>
</feature>